<evidence type="ECO:0000256" key="1">
    <source>
        <dbReference type="SAM" id="MobiDB-lite"/>
    </source>
</evidence>
<sequence length="122" mass="12412">MDHHCRNGRRRVQPRHYRHRNRSRPLHRGSLFAAAEPGPAGNGRGGRSKSAPFATSAGPAPSTGGTPATAPPATSSSHQLVLAADVDTMVQQATVVVVVVVVAVQAAAHQGAAAATVLATAA</sequence>
<evidence type="ECO:0000313" key="2">
    <source>
        <dbReference type="EMBL" id="CAG6533511.1"/>
    </source>
</evidence>
<accession>A0A8D8MLV9</accession>
<proteinExistence type="predicted"/>
<dbReference type="EMBL" id="HBUE01209067">
    <property type="protein sequence ID" value="CAG6533511.1"/>
    <property type="molecule type" value="Transcribed_RNA"/>
</dbReference>
<feature type="compositionally biased region" description="Basic residues" evidence="1">
    <location>
        <begin position="1"/>
        <end position="27"/>
    </location>
</feature>
<dbReference type="AlphaFoldDB" id="A0A8D8MLV9"/>
<name>A0A8D8MLV9_CULPI</name>
<reference evidence="2" key="1">
    <citation type="submission" date="2021-05" db="EMBL/GenBank/DDBJ databases">
        <authorList>
            <person name="Alioto T."/>
            <person name="Alioto T."/>
            <person name="Gomez Garrido J."/>
        </authorList>
    </citation>
    <scope>NUCLEOTIDE SEQUENCE</scope>
</reference>
<dbReference type="EMBL" id="HBUE01315438">
    <property type="protein sequence ID" value="CAG6585398.1"/>
    <property type="molecule type" value="Transcribed_RNA"/>
</dbReference>
<feature type="region of interest" description="Disordered" evidence="1">
    <location>
        <begin position="1"/>
        <end position="77"/>
    </location>
</feature>
<organism evidence="2">
    <name type="scientific">Culex pipiens</name>
    <name type="common">House mosquito</name>
    <dbReference type="NCBI Taxonomy" id="7175"/>
    <lineage>
        <taxon>Eukaryota</taxon>
        <taxon>Metazoa</taxon>
        <taxon>Ecdysozoa</taxon>
        <taxon>Arthropoda</taxon>
        <taxon>Hexapoda</taxon>
        <taxon>Insecta</taxon>
        <taxon>Pterygota</taxon>
        <taxon>Neoptera</taxon>
        <taxon>Endopterygota</taxon>
        <taxon>Diptera</taxon>
        <taxon>Nematocera</taxon>
        <taxon>Culicoidea</taxon>
        <taxon>Culicidae</taxon>
        <taxon>Culicinae</taxon>
        <taxon>Culicini</taxon>
        <taxon>Culex</taxon>
        <taxon>Culex</taxon>
    </lineage>
</organism>
<feature type="compositionally biased region" description="Low complexity" evidence="1">
    <location>
        <begin position="54"/>
        <end position="77"/>
    </location>
</feature>
<protein>
    <submittedName>
        <fullName evidence="2">(northern house mosquito) hypothetical protein</fullName>
    </submittedName>
</protein>